<dbReference type="InterPro" id="IPR000719">
    <property type="entry name" value="Prot_kinase_dom"/>
</dbReference>
<dbReference type="InterPro" id="IPR002710">
    <property type="entry name" value="Dilute_dom"/>
</dbReference>
<dbReference type="InterPro" id="IPR001245">
    <property type="entry name" value="Ser-Thr/Tyr_kinase_cat_dom"/>
</dbReference>
<accession>A0AA38WR32</accession>
<dbReference type="InterPro" id="IPR011009">
    <property type="entry name" value="Kinase-like_dom_sf"/>
</dbReference>
<dbReference type="SMART" id="SM01132">
    <property type="entry name" value="DIL"/>
    <property type="match status" value="1"/>
</dbReference>
<dbReference type="GO" id="GO:0005886">
    <property type="term" value="C:plasma membrane"/>
    <property type="evidence" value="ECO:0007669"/>
    <property type="project" value="TreeGrafter"/>
</dbReference>
<evidence type="ECO:0000313" key="4">
    <source>
        <dbReference type="Proteomes" id="UP001172457"/>
    </source>
</evidence>
<name>A0AA38WR32_9ASTR</name>
<gene>
    <name evidence="3" type="ORF">OSB04_013115</name>
</gene>
<organism evidence="3 4">
    <name type="scientific">Centaurea solstitialis</name>
    <name type="common">yellow star-thistle</name>
    <dbReference type="NCBI Taxonomy" id="347529"/>
    <lineage>
        <taxon>Eukaryota</taxon>
        <taxon>Viridiplantae</taxon>
        <taxon>Streptophyta</taxon>
        <taxon>Embryophyta</taxon>
        <taxon>Tracheophyta</taxon>
        <taxon>Spermatophyta</taxon>
        <taxon>Magnoliopsida</taxon>
        <taxon>eudicotyledons</taxon>
        <taxon>Gunneridae</taxon>
        <taxon>Pentapetalae</taxon>
        <taxon>asterids</taxon>
        <taxon>campanulids</taxon>
        <taxon>Asterales</taxon>
        <taxon>Asteraceae</taxon>
        <taxon>Carduoideae</taxon>
        <taxon>Cardueae</taxon>
        <taxon>Centaureinae</taxon>
        <taxon>Centaurea</taxon>
    </lineage>
</organism>
<evidence type="ECO:0000259" key="1">
    <source>
        <dbReference type="PROSITE" id="PS50011"/>
    </source>
</evidence>
<dbReference type="AlphaFoldDB" id="A0AA38WR32"/>
<keyword evidence="4" id="KW-1185">Reference proteome</keyword>
<dbReference type="EMBL" id="JARYMX010000003">
    <property type="protein sequence ID" value="KAJ9558501.1"/>
    <property type="molecule type" value="Genomic_DNA"/>
</dbReference>
<dbReference type="Gene3D" id="3.30.200.20">
    <property type="entry name" value="Phosphorylase Kinase, domain 1"/>
    <property type="match status" value="1"/>
</dbReference>
<evidence type="ECO:0008006" key="5">
    <source>
        <dbReference type="Google" id="ProtNLM"/>
    </source>
</evidence>
<evidence type="ECO:0000313" key="3">
    <source>
        <dbReference type="EMBL" id="KAJ9558501.1"/>
    </source>
</evidence>
<dbReference type="PROSITE" id="PS51126">
    <property type="entry name" value="DILUTE"/>
    <property type="match status" value="1"/>
</dbReference>
<dbReference type="PANTHER" id="PTHR27003:SF359">
    <property type="entry name" value="SERINE_THREONINE-PROTEIN KINASE UNC-51-RELATED"/>
    <property type="match status" value="1"/>
</dbReference>
<evidence type="ECO:0000259" key="2">
    <source>
        <dbReference type="PROSITE" id="PS51126"/>
    </source>
</evidence>
<feature type="domain" description="Protein kinase" evidence="1">
    <location>
        <begin position="1"/>
        <end position="371"/>
    </location>
</feature>
<dbReference type="GO" id="GO:0005524">
    <property type="term" value="F:ATP binding"/>
    <property type="evidence" value="ECO:0007669"/>
    <property type="project" value="InterPro"/>
</dbReference>
<dbReference type="PROSITE" id="PS50011">
    <property type="entry name" value="PROTEIN_KINASE_DOM"/>
    <property type="match status" value="1"/>
</dbReference>
<dbReference type="Pfam" id="PF07714">
    <property type="entry name" value="PK_Tyr_Ser-Thr"/>
    <property type="match status" value="1"/>
</dbReference>
<dbReference type="GO" id="GO:0004714">
    <property type="term" value="F:transmembrane receptor protein tyrosine kinase activity"/>
    <property type="evidence" value="ECO:0007669"/>
    <property type="project" value="InterPro"/>
</dbReference>
<dbReference type="InterPro" id="IPR045272">
    <property type="entry name" value="ANXUR1/2-like"/>
</dbReference>
<dbReference type="GO" id="GO:0009506">
    <property type="term" value="C:plasmodesma"/>
    <property type="evidence" value="ECO:0007669"/>
    <property type="project" value="TreeGrafter"/>
</dbReference>
<dbReference type="Pfam" id="PF01843">
    <property type="entry name" value="DIL"/>
    <property type="match status" value="1"/>
</dbReference>
<reference evidence="3" key="1">
    <citation type="submission" date="2023-03" db="EMBL/GenBank/DDBJ databases">
        <title>Chromosome-scale reference genome and RAD-based genetic map of yellow starthistle (Centaurea solstitialis) reveal putative structural variation and QTLs associated with invader traits.</title>
        <authorList>
            <person name="Reatini B."/>
            <person name="Cang F.A."/>
            <person name="Jiang Q."/>
            <person name="Mckibben M.T.W."/>
            <person name="Barker M.S."/>
            <person name="Rieseberg L.H."/>
            <person name="Dlugosch K.M."/>
        </authorList>
    </citation>
    <scope>NUCLEOTIDE SEQUENCE</scope>
    <source>
        <strain evidence="3">CAN-66</strain>
        <tissue evidence="3">Leaf</tissue>
    </source>
</reference>
<dbReference type="SUPFAM" id="SSF56112">
    <property type="entry name" value="Protein kinase-like (PK-like)"/>
    <property type="match status" value="2"/>
</dbReference>
<dbReference type="Gene3D" id="1.10.510.10">
    <property type="entry name" value="Transferase(Phosphotransferase) domain 1"/>
    <property type="match status" value="2"/>
</dbReference>
<dbReference type="PANTHER" id="PTHR27003">
    <property type="entry name" value="OS07G0166700 PROTEIN"/>
    <property type="match status" value="1"/>
</dbReference>
<protein>
    <recommendedName>
        <fullName evidence="5">Protein kinase domain-containing protein</fullName>
    </recommendedName>
</protein>
<comment type="caution">
    <text evidence="3">The sequence shown here is derived from an EMBL/GenBank/DDBJ whole genome shotgun (WGS) entry which is preliminary data.</text>
</comment>
<sequence>MFEMLSGMPAYQERSFEDGVPQYLINRVRLLAHRYSVNRLNELIDPKMKDHIDIPSSDIFIQIAHQCISLDVEKRPTMDRIIDRIKDALENQEQRDASTINIQSQQYQSTMSSSGLNLENFLIPLAEIKRATKTFSSKTQIRAGGFGNVYRGQLSERWLPSNALIRKMPKGKEQRILEYAINGSLDDYLGRANKNRCLTWAQQLKICLGAASGLDYLHSRPGDVSIVIHKDAKSANILLDENMEAIVGDFGLSEVCPRNQPHIEVPVSGTPHYIDPIYEENGILGQHSDVYSFGMVLFEMLSGLLAYQSSIGLGDDEGPILIKLEIAYQCISLKFTERPTMDAVVKRMKKALNIQETGPALIECLMKDIGFSEGKPVAAFTIYKCLLHWKSFEAEQTTIFDRLIYMFDSAIEKEDTNDNMAYWLSNVSTLLVLIHGSVKLNEASSMRFHPSPSSKAAAAIEVVQAVGKHTALSFKQKLTEYVEYMYDIIRDNLIKELGSLLTLCIQAPRTPRRVPKPEFNHWQGIVDFLDTLLNTLRKNFVPPIIVGKIFTQLFSYINIQVFHSILLYRECCTFSNGKYVEAGLKALQQWCWQAKEEYVSLAMEKLMHLRQAVTLLVIMNEKYDKKSFVEIFQDIYPVISSIEKKRRKYLQNENINSFILQDYSSEPFSVGDLFTSPPVKDFAGVKPPAELAKYLALRFLFD</sequence>
<feature type="domain" description="Dilute" evidence="2">
    <location>
        <begin position="401"/>
        <end position="666"/>
    </location>
</feature>
<proteinExistence type="predicted"/>
<dbReference type="Proteomes" id="UP001172457">
    <property type="component" value="Chromosome 3"/>
</dbReference>